<name>A0A266QD12_9GAMM</name>
<comment type="caution">
    <text evidence="3">The sequence shown here is derived from an EMBL/GenBank/DDBJ whole genome shotgun (WGS) entry which is preliminary data.</text>
</comment>
<protein>
    <recommendedName>
        <fullName evidence="2">AB hydrolase-1 domain-containing protein</fullName>
    </recommendedName>
</protein>
<dbReference type="EMBL" id="NHNI01000001">
    <property type="protein sequence ID" value="OZY87757.1"/>
    <property type="molecule type" value="Genomic_DNA"/>
</dbReference>
<dbReference type="AlphaFoldDB" id="A0A266QD12"/>
<dbReference type="Gene3D" id="3.40.50.1820">
    <property type="entry name" value="alpha/beta hydrolase"/>
    <property type="match status" value="1"/>
</dbReference>
<keyword evidence="1" id="KW-0378">Hydrolase</keyword>
<reference evidence="4" key="1">
    <citation type="submission" date="2017-05" db="EMBL/GenBank/DDBJ databases">
        <authorList>
            <person name="Barney B.M."/>
        </authorList>
    </citation>
    <scope>NUCLEOTIDE SEQUENCE [LARGE SCALE GENOMIC DNA]</scope>
    <source>
        <strain evidence="4">PSBB022</strain>
    </source>
</reference>
<dbReference type="PANTHER" id="PTHR43798:SF31">
    <property type="entry name" value="AB HYDROLASE SUPERFAMILY PROTEIN YCLE"/>
    <property type="match status" value="1"/>
</dbReference>
<sequence length="247" mass="27129">MSPTHVHTENPLIVFIHGWSCRASDWDATLAALHPILGATHTLLAPDLPGHGSNTHQLWHDWTIAGLAQALLKQLPAKQPVTLVGHSMGGCVALEAAAQLESRAQQVILVDTFGLPYGDMDVATIDSIETPFREDFVAAMHYLVDNTTPATLDSPTRDWIKTRMASAAPEKMLPIWHNLLRWSPDNAFPRIHCPIHAINGEHIPPIAQARCTPVVTARVLAGSHHFPQFEQPASFHAALLELLRQPQ</sequence>
<dbReference type="InterPro" id="IPR029058">
    <property type="entry name" value="AB_hydrolase_fold"/>
</dbReference>
<dbReference type="SUPFAM" id="SSF53474">
    <property type="entry name" value="alpha/beta-Hydrolases"/>
    <property type="match status" value="1"/>
</dbReference>
<dbReference type="GO" id="GO:0016020">
    <property type="term" value="C:membrane"/>
    <property type="evidence" value="ECO:0007669"/>
    <property type="project" value="TreeGrafter"/>
</dbReference>
<evidence type="ECO:0000256" key="1">
    <source>
        <dbReference type="ARBA" id="ARBA00022801"/>
    </source>
</evidence>
<proteinExistence type="predicted"/>
<evidence type="ECO:0000259" key="2">
    <source>
        <dbReference type="Pfam" id="PF12697"/>
    </source>
</evidence>
<dbReference type="GO" id="GO:0016787">
    <property type="term" value="F:hydrolase activity"/>
    <property type="evidence" value="ECO:0007669"/>
    <property type="project" value="UniProtKB-KW"/>
</dbReference>
<dbReference type="InterPro" id="IPR000073">
    <property type="entry name" value="AB_hydrolase_1"/>
</dbReference>
<dbReference type="Proteomes" id="UP000216101">
    <property type="component" value="Unassembled WGS sequence"/>
</dbReference>
<gene>
    <name evidence="3" type="ORF">CBP51_12600</name>
</gene>
<accession>A0A266QD12</accession>
<keyword evidence="4" id="KW-1185">Reference proteome</keyword>
<dbReference type="PRINTS" id="PR00111">
    <property type="entry name" value="ABHYDROLASE"/>
</dbReference>
<organism evidence="3 4">
    <name type="scientific">Cellvibrio mixtus</name>
    <dbReference type="NCBI Taxonomy" id="39650"/>
    <lineage>
        <taxon>Bacteria</taxon>
        <taxon>Pseudomonadati</taxon>
        <taxon>Pseudomonadota</taxon>
        <taxon>Gammaproteobacteria</taxon>
        <taxon>Cellvibrionales</taxon>
        <taxon>Cellvibrionaceae</taxon>
        <taxon>Cellvibrio</taxon>
    </lineage>
</organism>
<dbReference type="InterPro" id="IPR050266">
    <property type="entry name" value="AB_hydrolase_sf"/>
</dbReference>
<dbReference type="RefSeq" id="WP_094985100.1">
    <property type="nucleotide sequence ID" value="NZ_NHNI01000001.1"/>
</dbReference>
<evidence type="ECO:0000313" key="3">
    <source>
        <dbReference type="EMBL" id="OZY87757.1"/>
    </source>
</evidence>
<dbReference type="Pfam" id="PF12697">
    <property type="entry name" value="Abhydrolase_6"/>
    <property type="match status" value="1"/>
</dbReference>
<feature type="domain" description="AB hydrolase-1" evidence="2">
    <location>
        <begin position="13"/>
        <end position="236"/>
    </location>
</feature>
<evidence type="ECO:0000313" key="4">
    <source>
        <dbReference type="Proteomes" id="UP000216101"/>
    </source>
</evidence>
<dbReference type="PANTHER" id="PTHR43798">
    <property type="entry name" value="MONOACYLGLYCEROL LIPASE"/>
    <property type="match status" value="1"/>
</dbReference>